<evidence type="ECO:0000256" key="5">
    <source>
        <dbReference type="ARBA" id="ARBA00022964"/>
    </source>
</evidence>
<organism evidence="10 11">
    <name type="scientific">Simiduia aestuariiviva</name>
    <dbReference type="NCBI Taxonomy" id="1510459"/>
    <lineage>
        <taxon>Bacteria</taxon>
        <taxon>Pseudomonadati</taxon>
        <taxon>Pseudomonadota</taxon>
        <taxon>Gammaproteobacteria</taxon>
        <taxon>Cellvibrionales</taxon>
        <taxon>Cellvibrionaceae</taxon>
        <taxon>Simiduia</taxon>
    </lineage>
</organism>
<keyword evidence="4" id="KW-0809">Transit peptide</keyword>
<dbReference type="Gene3D" id="3.60.15.10">
    <property type="entry name" value="Ribonuclease Z/Hydroxyacylglutathione hydrolase-like"/>
    <property type="match status" value="1"/>
</dbReference>
<dbReference type="CDD" id="cd07724">
    <property type="entry name" value="POD-like_MBL-fold"/>
    <property type="match status" value="1"/>
</dbReference>
<keyword evidence="6" id="KW-0007">Acetylation</keyword>
<keyword evidence="5" id="KW-0223">Dioxygenase</keyword>
<sequence length="228" mass="25321">MIFRQLFEHKSSTYTYLLADAETREAILIDPVLEQTDSYLRLLKELDLTLKYALDTHVHADHVTALGRLRDVTGAKSMMGKQSDVACASGWFSDGDTLVVGGLRVTALFTPGHTDDSYCFYLPEQKMLFTGDTLLIRGTGRTDFQNGDARAQYQSLQRLLAMPGDTQVWPAHDYKGWTSSSLAEEQAHNPRLQVSDVEAYVELMANLKLPNPKMMDVAVPANKGCGVS</sequence>
<gene>
    <name evidence="10" type="ORF">FHS30_002197</name>
</gene>
<accession>A0A839UR92</accession>
<dbReference type="PANTHER" id="PTHR43084:SF1">
    <property type="entry name" value="PERSULFIDE DIOXYGENASE ETHE1, MITOCHONDRIAL"/>
    <property type="match status" value="1"/>
</dbReference>
<dbReference type="AlphaFoldDB" id="A0A839UR92"/>
<evidence type="ECO:0000256" key="1">
    <source>
        <dbReference type="ARBA" id="ARBA00001954"/>
    </source>
</evidence>
<dbReference type="Proteomes" id="UP000559987">
    <property type="component" value="Unassembled WGS sequence"/>
</dbReference>
<reference evidence="10 11" key="1">
    <citation type="submission" date="2020-08" db="EMBL/GenBank/DDBJ databases">
        <title>Genomic Encyclopedia of Type Strains, Phase III (KMG-III): the genomes of soil and plant-associated and newly described type strains.</title>
        <authorList>
            <person name="Whitman W."/>
        </authorList>
    </citation>
    <scope>NUCLEOTIDE SEQUENCE [LARGE SCALE GENOMIC DNA]</scope>
    <source>
        <strain evidence="10 11">CECT 8571</strain>
    </source>
</reference>
<keyword evidence="11" id="KW-1185">Reference proteome</keyword>
<comment type="similarity">
    <text evidence="2">Belongs to the metallo-beta-lactamase superfamily. Glyoxalase II family.</text>
</comment>
<evidence type="ECO:0000259" key="9">
    <source>
        <dbReference type="SMART" id="SM00849"/>
    </source>
</evidence>
<comment type="cofactor">
    <cofactor evidence="1">
        <name>Fe(2+)</name>
        <dbReference type="ChEBI" id="CHEBI:29033"/>
    </cofactor>
</comment>
<dbReference type="GO" id="GO:0070813">
    <property type="term" value="P:hydrogen sulfide metabolic process"/>
    <property type="evidence" value="ECO:0007669"/>
    <property type="project" value="TreeGrafter"/>
</dbReference>
<keyword evidence="7" id="KW-0560">Oxidoreductase</keyword>
<keyword evidence="3" id="KW-0479">Metal-binding</keyword>
<name>A0A839UR92_9GAMM</name>
<comment type="caution">
    <text evidence="10">The sequence shown here is derived from an EMBL/GenBank/DDBJ whole genome shotgun (WGS) entry which is preliminary data.</text>
</comment>
<evidence type="ECO:0000256" key="3">
    <source>
        <dbReference type="ARBA" id="ARBA00022723"/>
    </source>
</evidence>
<dbReference type="InterPro" id="IPR036866">
    <property type="entry name" value="RibonucZ/Hydroxyglut_hydro"/>
</dbReference>
<evidence type="ECO:0000256" key="4">
    <source>
        <dbReference type="ARBA" id="ARBA00022946"/>
    </source>
</evidence>
<proteinExistence type="inferred from homology"/>
<dbReference type="PANTHER" id="PTHR43084">
    <property type="entry name" value="PERSULFIDE DIOXYGENASE ETHE1"/>
    <property type="match status" value="1"/>
</dbReference>
<dbReference type="EMBL" id="JACHXZ010000003">
    <property type="protein sequence ID" value="MBB3168989.1"/>
    <property type="molecule type" value="Genomic_DNA"/>
</dbReference>
<dbReference type="InterPro" id="IPR044528">
    <property type="entry name" value="POD-like_MBL-fold"/>
</dbReference>
<evidence type="ECO:0000256" key="8">
    <source>
        <dbReference type="ARBA" id="ARBA00023004"/>
    </source>
</evidence>
<dbReference type="GO" id="GO:0046872">
    <property type="term" value="F:metal ion binding"/>
    <property type="evidence" value="ECO:0007669"/>
    <property type="project" value="UniProtKB-KW"/>
</dbReference>
<keyword evidence="8" id="KW-0408">Iron</keyword>
<dbReference type="InterPro" id="IPR001279">
    <property type="entry name" value="Metallo-B-lactamas"/>
</dbReference>
<dbReference type="FunFam" id="3.60.15.10:FF:000013">
    <property type="entry name" value="Persulfide dioxygenase ETHE1, mitochondrial"/>
    <property type="match status" value="1"/>
</dbReference>
<dbReference type="InterPro" id="IPR051682">
    <property type="entry name" value="Mito_Persulfide_Diox"/>
</dbReference>
<dbReference type="SUPFAM" id="SSF56281">
    <property type="entry name" value="Metallo-hydrolase/oxidoreductase"/>
    <property type="match status" value="1"/>
</dbReference>
<keyword evidence="10" id="KW-0378">Hydrolase</keyword>
<dbReference type="Pfam" id="PF00753">
    <property type="entry name" value="Lactamase_B"/>
    <property type="match status" value="1"/>
</dbReference>
<protein>
    <submittedName>
        <fullName evidence="10">Glyoxylase-like metal-dependent hydrolase (Beta-lactamase superfamily II)</fullName>
    </submittedName>
</protein>
<evidence type="ECO:0000256" key="6">
    <source>
        <dbReference type="ARBA" id="ARBA00022990"/>
    </source>
</evidence>
<dbReference type="SMART" id="SM00849">
    <property type="entry name" value="Lactamase_B"/>
    <property type="match status" value="1"/>
</dbReference>
<evidence type="ECO:0000313" key="10">
    <source>
        <dbReference type="EMBL" id="MBB3168989.1"/>
    </source>
</evidence>
<dbReference type="GO" id="GO:0050313">
    <property type="term" value="F:sulfur dioxygenase activity"/>
    <property type="evidence" value="ECO:0007669"/>
    <property type="project" value="InterPro"/>
</dbReference>
<dbReference type="RefSeq" id="WP_183910490.1">
    <property type="nucleotide sequence ID" value="NZ_JACHXZ010000003.1"/>
</dbReference>
<evidence type="ECO:0000256" key="2">
    <source>
        <dbReference type="ARBA" id="ARBA00006759"/>
    </source>
</evidence>
<feature type="domain" description="Metallo-beta-lactamase" evidence="9">
    <location>
        <begin position="12"/>
        <end position="172"/>
    </location>
</feature>
<evidence type="ECO:0000313" key="11">
    <source>
        <dbReference type="Proteomes" id="UP000559987"/>
    </source>
</evidence>
<dbReference type="GO" id="GO:0016787">
    <property type="term" value="F:hydrolase activity"/>
    <property type="evidence" value="ECO:0007669"/>
    <property type="project" value="UniProtKB-KW"/>
</dbReference>
<evidence type="ECO:0000256" key="7">
    <source>
        <dbReference type="ARBA" id="ARBA00023002"/>
    </source>
</evidence>
<dbReference type="GO" id="GO:0006749">
    <property type="term" value="P:glutathione metabolic process"/>
    <property type="evidence" value="ECO:0007669"/>
    <property type="project" value="InterPro"/>
</dbReference>